<dbReference type="PANTHER" id="PTHR10264:SF19">
    <property type="entry name" value="AT06885P-RELATED"/>
    <property type="match status" value="1"/>
</dbReference>
<proteinExistence type="inferred from homology"/>
<dbReference type="AlphaFoldDB" id="A0AAW1CK01"/>
<evidence type="ECO:0000256" key="2">
    <source>
        <dbReference type="SAM" id="Phobius"/>
    </source>
</evidence>
<dbReference type="InterPro" id="IPR001107">
    <property type="entry name" value="Band_7"/>
</dbReference>
<dbReference type="Gene3D" id="3.30.479.30">
    <property type="entry name" value="Band 7 domain"/>
    <property type="match status" value="1"/>
</dbReference>
<dbReference type="GO" id="GO:0009898">
    <property type="term" value="C:cytoplasmic side of plasma membrane"/>
    <property type="evidence" value="ECO:0007669"/>
    <property type="project" value="UniProtKB-ARBA"/>
</dbReference>
<protein>
    <recommendedName>
        <fullName evidence="3">Band 7 domain-containing protein</fullName>
    </recommendedName>
</protein>
<dbReference type="SUPFAM" id="SSF117892">
    <property type="entry name" value="Band 7/SPFH domain"/>
    <property type="match status" value="1"/>
</dbReference>
<dbReference type="InterPro" id="IPR001972">
    <property type="entry name" value="Stomatin_HflK_fam"/>
</dbReference>
<sequence length="279" mass="31257">MGKSYQHDGADLYELVYKQDYKPSIDVTLIEKLIILVSLLFLIILFPLSLIFALRTVGHYERAVIMRIGKLLETGPFGPGLIFIIPCTDTVKIIDLRTTIYDIYPQEVLTKDSCTIYVDGVVFYKVEDPIRAIMQINNYGAATGILAATILRNILGHKTLTEIVTEREELAAYIKEFLDKGTKPWGVNVERVEFTDIELPHEMQRAMATEAEAARVAKSKVIDAEGELQASKNLKKASDIMSANPVALQLRYLQTMNTIAAEKTSTILFPLPVDIISVF</sequence>
<comment type="similarity">
    <text evidence="1">Belongs to the band 7/mec-2 family.</text>
</comment>
<name>A0AAW1CK01_9HEMI</name>
<dbReference type="SMART" id="SM00244">
    <property type="entry name" value="PHB"/>
    <property type="match status" value="1"/>
</dbReference>
<keyword evidence="2" id="KW-1133">Transmembrane helix</keyword>
<evidence type="ECO:0000313" key="4">
    <source>
        <dbReference type="EMBL" id="KAK9498395.1"/>
    </source>
</evidence>
<feature type="domain" description="Band 7" evidence="3">
    <location>
        <begin position="52"/>
        <end position="211"/>
    </location>
</feature>
<dbReference type="Pfam" id="PF01145">
    <property type="entry name" value="Band_7"/>
    <property type="match status" value="1"/>
</dbReference>
<keyword evidence="2" id="KW-0812">Transmembrane</keyword>
<feature type="transmembrane region" description="Helical" evidence="2">
    <location>
        <begin position="33"/>
        <end position="57"/>
    </location>
</feature>
<dbReference type="InterPro" id="IPR036013">
    <property type="entry name" value="Band_7/SPFH_dom_sf"/>
</dbReference>
<keyword evidence="2" id="KW-0472">Membrane</keyword>
<dbReference type="PRINTS" id="PR00721">
    <property type="entry name" value="STOMATIN"/>
</dbReference>
<organism evidence="4 5">
    <name type="scientific">Rhynocoris fuscipes</name>
    <dbReference type="NCBI Taxonomy" id="488301"/>
    <lineage>
        <taxon>Eukaryota</taxon>
        <taxon>Metazoa</taxon>
        <taxon>Ecdysozoa</taxon>
        <taxon>Arthropoda</taxon>
        <taxon>Hexapoda</taxon>
        <taxon>Insecta</taxon>
        <taxon>Pterygota</taxon>
        <taxon>Neoptera</taxon>
        <taxon>Paraneoptera</taxon>
        <taxon>Hemiptera</taxon>
        <taxon>Heteroptera</taxon>
        <taxon>Panheteroptera</taxon>
        <taxon>Cimicomorpha</taxon>
        <taxon>Reduviidae</taxon>
        <taxon>Harpactorinae</taxon>
        <taxon>Harpactorini</taxon>
        <taxon>Rhynocoris</taxon>
    </lineage>
</organism>
<comment type="caution">
    <text evidence="4">The sequence shown here is derived from an EMBL/GenBank/DDBJ whole genome shotgun (WGS) entry which is preliminary data.</text>
</comment>
<dbReference type="Gene3D" id="6.10.250.2090">
    <property type="match status" value="1"/>
</dbReference>
<accession>A0AAW1CK01</accession>
<evidence type="ECO:0000259" key="3">
    <source>
        <dbReference type="SMART" id="SM00244"/>
    </source>
</evidence>
<dbReference type="InterPro" id="IPR043202">
    <property type="entry name" value="Band-7_stomatin-like"/>
</dbReference>
<gene>
    <name evidence="4" type="ORF">O3M35_003038</name>
</gene>
<dbReference type="Proteomes" id="UP001461498">
    <property type="component" value="Unassembled WGS sequence"/>
</dbReference>
<evidence type="ECO:0000256" key="1">
    <source>
        <dbReference type="ARBA" id="ARBA00008164"/>
    </source>
</evidence>
<dbReference type="PANTHER" id="PTHR10264">
    <property type="entry name" value="BAND 7 PROTEIN-RELATED"/>
    <property type="match status" value="1"/>
</dbReference>
<reference evidence="4 5" key="1">
    <citation type="submission" date="2022-12" db="EMBL/GenBank/DDBJ databases">
        <title>Chromosome-level genome assembly of true bugs.</title>
        <authorList>
            <person name="Ma L."/>
            <person name="Li H."/>
        </authorList>
    </citation>
    <scope>NUCLEOTIDE SEQUENCE [LARGE SCALE GENOMIC DNA]</scope>
    <source>
        <strain evidence="4">Lab_2022b</strain>
    </source>
</reference>
<keyword evidence="5" id="KW-1185">Reference proteome</keyword>
<evidence type="ECO:0000313" key="5">
    <source>
        <dbReference type="Proteomes" id="UP001461498"/>
    </source>
</evidence>
<dbReference type="FunFam" id="3.30.479.30:FF:000004">
    <property type="entry name" value="Putative membrane protease family, stomatin"/>
    <property type="match status" value="1"/>
</dbReference>
<dbReference type="EMBL" id="JAPXFL010000012">
    <property type="protein sequence ID" value="KAK9498395.1"/>
    <property type="molecule type" value="Genomic_DNA"/>
</dbReference>